<evidence type="ECO:0000259" key="15">
    <source>
        <dbReference type="PROSITE" id="PS50027"/>
    </source>
</evidence>
<feature type="domain" description="Laminin EGF-like" evidence="15">
    <location>
        <begin position="1370"/>
        <end position="1422"/>
    </location>
</feature>
<feature type="disulfide bond" evidence="12">
    <location>
        <begin position="50"/>
        <end position="62"/>
    </location>
</feature>
<feature type="disulfide bond" evidence="12">
    <location>
        <begin position="4"/>
        <end position="16"/>
    </location>
</feature>
<feature type="disulfide bond" evidence="12">
    <location>
        <begin position="1281"/>
        <end position="1290"/>
    </location>
</feature>
<keyword evidence="7" id="KW-0130">Cell adhesion</keyword>
<dbReference type="PROSITE" id="PS00022">
    <property type="entry name" value="EGF_1"/>
    <property type="match status" value="1"/>
</dbReference>
<feature type="disulfide bond" evidence="12">
    <location>
        <begin position="834"/>
        <end position="846"/>
    </location>
</feature>
<dbReference type="CDD" id="cd02795">
    <property type="entry name" value="CBM6-CBM35-CBM36_like"/>
    <property type="match status" value="1"/>
</dbReference>
<dbReference type="Gene3D" id="2.60.120.200">
    <property type="match status" value="3"/>
</dbReference>
<dbReference type="FunFam" id="2.10.25.10:FF:000407">
    <property type="entry name" value="Laminin subunit alpha-3"/>
    <property type="match status" value="1"/>
</dbReference>
<feature type="coiled-coil region" evidence="13">
    <location>
        <begin position="1873"/>
        <end position="1900"/>
    </location>
</feature>
<evidence type="ECO:0000256" key="1">
    <source>
        <dbReference type="ARBA" id="ARBA00004302"/>
    </source>
</evidence>
<dbReference type="GO" id="GO:0048468">
    <property type="term" value="P:cell development"/>
    <property type="evidence" value="ECO:0007669"/>
    <property type="project" value="UniProtKB-ARBA"/>
</dbReference>
<feature type="domain" description="Laminin EGF-like" evidence="15">
    <location>
        <begin position="1470"/>
        <end position="1516"/>
    </location>
</feature>
<evidence type="ECO:0008006" key="19">
    <source>
        <dbReference type="Google" id="ProtNLM"/>
    </source>
</evidence>
<dbReference type="Pfam" id="PF00052">
    <property type="entry name" value="Laminin_B"/>
    <property type="match status" value="1"/>
</dbReference>
<feature type="domain" description="Laminin EGF-like" evidence="15">
    <location>
        <begin position="198"/>
        <end position="249"/>
    </location>
</feature>
<accession>A0AAD8E851</accession>
<feature type="disulfide bond" evidence="12">
    <location>
        <begin position="115"/>
        <end position="124"/>
    </location>
</feature>
<dbReference type="FunFam" id="2.10.25.10:FF:000034">
    <property type="entry name" value="Laminin subunit alpha 3"/>
    <property type="match status" value="3"/>
</dbReference>
<keyword evidence="10" id="KW-0325">Glycoprotein</keyword>
<feature type="domain" description="Laminin EGF-like" evidence="15">
    <location>
        <begin position="95"/>
        <end position="144"/>
    </location>
</feature>
<comment type="caution">
    <text evidence="12">Lacks conserved residue(s) required for the propagation of feature annotation.</text>
</comment>
<feature type="disulfide bond" evidence="12">
    <location>
        <begin position="70"/>
        <end position="79"/>
    </location>
</feature>
<evidence type="ECO:0000259" key="14">
    <source>
        <dbReference type="PROSITE" id="PS50025"/>
    </source>
</evidence>
<feature type="domain" description="Laminin EGF-like" evidence="15">
    <location>
        <begin position="973"/>
        <end position="1023"/>
    </location>
</feature>
<evidence type="ECO:0000256" key="9">
    <source>
        <dbReference type="ARBA" id="ARBA00023157"/>
    </source>
</evidence>
<dbReference type="InterPro" id="IPR056863">
    <property type="entry name" value="LMN_ATRN_NET-like_EGF"/>
</dbReference>
<keyword evidence="8 13" id="KW-0175">Coiled coil</keyword>
<dbReference type="FunFam" id="2.10.25.10:FF:000388">
    <property type="entry name" value="Laminin subunit alpha"/>
    <property type="match status" value="1"/>
</dbReference>
<feature type="domain" description="Laminin EGF-like" evidence="15">
    <location>
        <begin position="925"/>
        <end position="972"/>
    </location>
</feature>
<evidence type="ECO:0000256" key="6">
    <source>
        <dbReference type="ARBA" id="ARBA00022869"/>
    </source>
</evidence>
<comment type="caution">
    <text evidence="17">The sequence shown here is derived from an EMBL/GenBank/DDBJ whole genome shotgun (WGS) entry which is preliminary data.</text>
</comment>
<dbReference type="PRINTS" id="PR00011">
    <property type="entry name" value="EGFLAMININ"/>
</dbReference>
<feature type="domain" description="Laminin G" evidence="14">
    <location>
        <begin position="2129"/>
        <end position="2326"/>
    </location>
</feature>
<feature type="disulfide bond" evidence="12">
    <location>
        <begin position="25"/>
        <end position="34"/>
    </location>
</feature>
<dbReference type="Proteomes" id="UP001233999">
    <property type="component" value="Unassembled WGS sequence"/>
</dbReference>
<evidence type="ECO:0000256" key="11">
    <source>
        <dbReference type="ARBA" id="ARBA00023292"/>
    </source>
</evidence>
<dbReference type="CDD" id="cd00110">
    <property type="entry name" value="LamG"/>
    <property type="match status" value="3"/>
</dbReference>
<dbReference type="GO" id="GO:0030155">
    <property type="term" value="P:regulation of cell adhesion"/>
    <property type="evidence" value="ECO:0007669"/>
    <property type="project" value="InterPro"/>
</dbReference>
<feature type="disulfide bond" evidence="12">
    <location>
        <begin position="95"/>
        <end position="107"/>
    </location>
</feature>
<dbReference type="PROSITE" id="PS01248">
    <property type="entry name" value="EGF_LAM_1"/>
    <property type="match status" value="6"/>
</dbReference>
<feature type="domain" description="Laminin G" evidence="14">
    <location>
        <begin position="2334"/>
        <end position="2505"/>
    </location>
</feature>
<dbReference type="GO" id="GO:0016477">
    <property type="term" value="P:cell migration"/>
    <property type="evidence" value="ECO:0007669"/>
    <property type="project" value="UniProtKB-ARBA"/>
</dbReference>
<feature type="disulfide bond" evidence="12">
    <location>
        <begin position="948"/>
        <end position="957"/>
    </location>
</feature>
<dbReference type="GO" id="GO:0045995">
    <property type="term" value="P:regulation of embryonic development"/>
    <property type="evidence" value="ECO:0007669"/>
    <property type="project" value="InterPro"/>
</dbReference>
<dbReference type="InterPro" id="IPR050440">
    <property type="entry name" value="Laminin/Netrin_ECM"/>
</dbReference>
<keyword evidence="3" id="KW-0272">Extracellular matrix</keyword>
<dbReference type="SMART" id="SM00281">
    <property type="entry name" value="LamB"/>
    <property type="match status" value="1"/>
</dbReference>
<dbReference type="SMART" id="SM00180">
    <property type="entry name" value="EGF_Lam"/>
    <property type="match status" value="17"/>
</dbReference>
<comment type="subcellular location">
    <subcellularLocation>
        <location evidence="1">Secreted</location>
        <location evidence="1">Extracellular space</location>
        <location evidence="1">Extracellular matrix</location>
        <location evidence="1">Basement membrane</location>
    </subcellularLocation>
</comment>
<feature type="disulfide bond" evidence="12">
    <location>
        <begin position="994"/>
        <end position="1003"/>
    </location>
</feature>
<feature type="domain" description="Laminin EGF-like" evidence="15">
    <location>
        <begin position="1262"/>
        <end position="1311"/>
    </location>
</feature>
<keyword evidence="4" id="KW-0732">Signal</keyword>
<feature type="disulfide bond" evidence="12">
    <location>
        <begin position="6"/>
        <end position="23"/>
    </location>
</feature>
<feature type="domain" description="Laminin EGF-like" evidence="15">
    <location>
        <begin position="50"/>
        <end position="94"/>
    </location>
</feature>
<evidence type="ECO:0000256" key="5">
    <source>
        <dbReference type="ARBA" id="ARBA00022737"/>
    </source>
</evidence>
<dbReference type="SMART" id="SM00181">
    <property type="entry name" value="EGF"/>
    <property type="match status" value="9"/>
</dbReference>
<dbReference type="FunFam" id="2.10.25.10:FF:000033">
    <property type="entry name" value="Laminin subunit alpha 2"/>
    <property type="match status" value="1"/>
</dbReference>
<feature type="disulfide bond" evidence="12">
    <location>
        <begin position="1394"/>
        <end position="1403"/>
    </location>
</feature>
<feature type="disulfide bond" evidence="12">
    <location>
        <begin position="1442"/>
        <end position="1451"/>
    </location>
</feature>
<proteinExistence type="predicted"/>
<dbReference type="InterPro" id="IPR009254">
    <property type="entry name" value="Laminin_aI"/>
</dbReference>
<evidence type="ECO:0000256" key="8">
    <source>
        <dbReference type="ARBA" id="ARBA00023054"/>
    </source>
</evidence>
<keyword evidence="5" id="KW-0677">Repeat</keyword>
<feature type="disulfide bond" evidence="12">
    <location>
        <begin position="897"/>
        <end position="906"/>
    </location>
</feature>
<evidence type="ECO:0000313" key="17">
    <source>
        <dbReference type="EMBL" id="KAJ9580421.1"/>
    </source>
</evidence>
<dbReference type="Pfam" id="PF00053">
    <property type="entry name" value="EGF_laminin"/>
    <property type="match status" value="14"/>
</dbReference>
<dbReference type="Pfam" id="PF02210">
    <property type="entry name" value="Laminin_G_2"/>
    <property type="match status" value="3"/>
</dbReference>
<feature type="coiled-coil region" evidence="13">
    <location>
        <begin position="1803"/>
        <end position="1830"/>
    </location>
</feature>
<feature type="domain" description="Laminin G" evidence="14">
    <location>
        <begin position="2512"/>
        <end position="2614"/>
    </location>
</feature>
<evidence type="ECO:0000256" key="4">
    <source>
        <dbReference type="ARBA" id="ARBA00022729"/>
    </source>
</evidence>
<dbReference type="Pfam" id="PF24973">
    <property type="entry name" value="EGF_LMN_ATRN"/>
    <property type="match status" value="1"/>
</dbReference>
<feature type="disulfide bond" evidence="12">
    <location>
        <begin position="973"/>
        <end position="985"/>
    </location>
</feature>
<dbReference type="FunFam" id="2.10.25.10:FF:000083">
    <property type="entry name" value="Laminin subunit alpha"/>
    <property type="match status" value="1"/>
</dbReference>
<dbReference type="Gene3D" id="2.10.25.10">
    <property type="entry name" value="Laminin"/>
    <property type="match status" value="17"/>
</dbReference>
<evidence type="ECO:0000256" key="7">
    <source>
        <dbReference type="ARBA" id="ARBA00022889"/>
    </source>
</evidence>
<dbReference type="GO" id="GO:0030054">
    <property type="term" value="C:cell junction"/>
    <property type="evidence" value="ECO:0007669"/>
    <property type="project" value="UniProtKB-ARBA"/>
</dbReference>
<feature type="disulfide bond" evidence="12">
    <location>
        <begin position="975"/>
        <end position="992"/>
    </location>
</feature>
<evidence type="ECO:0000313" key="18">
    <source>
        <dbReference type="Proteomes" id="UP001233999"/>
    </source>
</evidence>
<evidence type="ECO:0000256" key="10">
    <source>
        <dbReference type="ARBA" id="ARBA00023180"/>
    </source>
</evidence>
<organism evidence="17 18">
    <name type="scientific">Diploptera punctata</name>
    <name type="common">Pacific beetle cockroach</name>
    <dbReference type="NCBI Taxonomy" id="6984"/>
    <lineage>
        <taxon>Eukaryota</taxon>
        <taxon>Metazoa</taxon>
        <taxon>Ecdysozoa</taxon>
        <taxon>Arthropoda</taxon>
        <taxon>Hexapoda</taxon>
        <taxon>Insecta</taxon>
        <taxon>Pterygota</taxon>
        <taxon>Neoptera</taxon>
        <taxon>Polyneoptera</taxon>
        <taxon>Dictyoptera</taxon>
        <taxon>Blattodea</taxon>
        <taxon>Blaberoidea</taxon>
        <taxon>Blaberidae</taxon>
        <taxon>Diplopterinae</taxon>
        <taxon>Diploptera</taxon>
    </lineage>
</organism>
<feature type="domain" description="Laminin IV type A" evidence="16">
    <location>
        <begin position="1044"/>
        <end position="1228"/>
    </location>
</feature>
<dbReference type="SMART" id="SM00282">
    <property type="entry name" value="LamG"/>
    <property type="match status" value="3"/>
</dbReference>
<dbReference type="SUPFAM" id="SSF49899">
    <property type="entry name" value="Concanavalin A-like lectins/glucanases"/>
    <property type="match status" value="3"/>
</dbReference>
<dbReference type="FunFam" id="2.10.25.10:FF:000090">
    <property type="entry name" value="laminin subunit alpha"/>
    <property type="match status" value="1"/>
</dbReference>
<dbReference type="FunFam" id="2.10.25.10:FF:000106">
    <property type="entry name" value="Heparan sulfate proteoglycan 2"/>
    <property type="match status" value="1"/>
</dbReference>
<feature type="domain" description="Laminin EGF-like" evidence="15">
    <location>
        <begin position="1423"/>
        <end position="1469"/>
    </location>
</feature>
<dbReference type="Pfam" id="PF06008">
    <property type="entry name" value="Laminin_I"/>
    <property type="match status" value="1"/>
</dbReference>
<dbReference type="FunFam" id="2.10.25.10:FF:000209">
    <property type="entry name" value="Laminin subunit alpha 5"/>
    <property type="match status" value="1"/>
</dbReference>
<dbReference type="GO" id="GO:0009888">
    <property type="term" value="P:tissue development"/>
    <property type="evidence" value="ECO:0007669"/>
    <property type="project" value="TreeGrafter"/>
</dbReference>
<reference evidence="17" key="2">
    <citation type="submission" date="2023-05" db="EMBL/GenBank/DDBJ databases">
        <authorList>
            <person name="Fouks B."/>
        </authorList>
    </citation>
    <scope>NUCLEOTIDE SEQUENCE</scope>
    <source>
        <strain evidence="17">Stay&amp;Tobe</strain>
        <tissue evidence="17">Testes</tissue>
    </source>
</reference>
<dbReference type="PANTHER" id="PTHR10574:SF406">
    <property type="entry name" value="LAMININ SUBUNIT ALPHA 5"/>
    <property type="match status" value="1"/>
</dbReference>
<reference evidence="17" key="1">
    <citation type="journal article" date="2023" name="IScience">
        <title>Live-bearing cockroach genome reveals convergent evolutionary mechanisms linked to viviparity in insects and beyond.</title>
        <authorList>
            <person name="Fouks B."/>
            <person name="Harrison M.C."/>
            <person name="Mikhailova A.A."/>
            <person name="Marchal E."/>
            <person name="English S."/>
            <person name="Carruthers M."/>
            <person name="Jennings E.C."/>
            <person name="Chiamaka E.L."/>
            <person name="Frigard R.A."/>
            <person name="Pippel M."/>
            <person name="Attardo G.M."/>
            <person name="Benoit J.B."/>
            <person name="Bornberg-Bauer E."/>
            <person name="Tobe S.S."/>
        </authorList>
    </citation>
    <scope>NUCLEOTIDE SEQUENCE</scope>
    <source>
        <strain evidence="17">Stay&amp;Tobe</strain>
    </source>
</reference>
<feature type="disulfide bond" evidence="12">
    <location>
        <begin position="220"/>
        <end position="229"/>
    </location>
</feature>
<keyword evidence="6" id="KW-0084">Basement membrane</keyword>
<feature type="domain" description="Laminin EGF-like" evidence="15">
    <location>
        <begin position="880"/>
        <end position="924"/>
    </location>
</feature>
<feature type="non-terminal residue" evidence="17">
    <location>
        <position position="1"/>
    </location>
</feature>
<dbReference type="PROSITE" id="PS51115">
    <property type="entry name" value="LAMININ_IVA"/>
    <property type="match status" value="1"/>
</dbReference>
<dbReference type="InterPro" id="IPR000034">
    <property type="entry name" value="Laminin_IV"/>
</dbReference>
<evidence type="ECO:0000256" key="3">
    <source>
        <dbReference type="ARBA" id="ARBA00022530"/>
    </source>
</evidence>
<evidence type="ECO:0000256" key="2">
    <source>
        <dbReference type="ARBA" id="ARBA00022525"/>
    </source>
</evidence>
<feature type="non-terminal residue" evidence="17">
    <location>
        <position position="2614"/>
    </location>
</feature>
<feature type="disulfide bond" evidence="12">
    <location>
        <begin position="1406"/>
        <end position="1420"/>
    </location>
</feature>
<keyword evidence="9 12" id="KW-1015">Disulfide bond</keyword>
<dbReference type="PANTHER" id="PTHR10574">
    <property type="entry name" value="NETRIN/LAMININ-RELATED"/>
    <property type="match status" value="1"/>
</dbReference>
<dbReference type="InterPro" id="IPR001791">
    <property type="entry name" value="Laminin_G"/>
</dbReference>
<keyword evidence="2" id="KW-0964">Secreted</keyword>
<feature type="domain" description="Laminin EGF-like" evidence="15">
    <location>
        <begin position="4"/>
        <end position="49"/>
    </location>
</feature>
<dbReference type="InterPro" id="IPR002049">
    <property type="entry name" value="LE_dom"/>
</dbReference>
<feature type="disulfide bond" evidence="12">
    <location>
        <begin position="1490"/>
        <end position="1499"/>
    </location>
</feature>
<dbReference type="GO" id="GO:0005102">
    <property type="term" value="F:signaling receptor binding"/>
    <property type="evidence" value="ECO:0007669"/>
    <property type="project" value="InterPro"/>
</dbReference>
<dbReference type="FunFam" id="2.10.25.10:FF:000074">
    <property type="entry name" value="Laminin subunit alpha"/>
    <property type="match status" value="1"/>
</dbReference>
<dbReference type="SUPFAM" id="SSF57196">
    <property type="entry name" value="EGF/Laminin"/>
    <property type="match status" value="14"/>
</dbReference>
<keyword evidence="18" id="KW-1185">Reference proteome</keyword>
<protein>
    <recommendedName>
        <fullName evidence="19">Laminin subunit alpha</fullName>
    </recommendedName>
</protein>
<feature type="domain" description="Laminin EGF-like" evidence="15">
    <location>
        <begin position="834"/>
        <end position="879"/>
    </location>
</feature>
<feature type="disulfide bond" evidence="12">
    <location>
        <begin position="836"/>
        <end position="853"/>
    </location>
</feature>
<name>A0AAD8E851_DIPPU</name>
<dbReference type="InterPro" id="IPR013320">
    <property type="entry name" value="ConA-like_dom_sf"/>
</dbReference>
<feature type="disulfide bond" evidence="12">
    <location>
        <begin position="855"/>
        <end position="864"/>
    </location>
</feature>
<evidence type="ECO:0000259" key="16">
    <source>
        <dbReference type="PROSITE" id="PS51115"/>
    </source>
</evidence>
<dbReference type="GO" id="GO:0009887">
    <property type="term" value="P:animal organ morphogenesis"/>
    <property type="evidence" value="ECO:0007669"/>
    <property type="project" value="TreeGrafter"/>
</dbReference>
<evidence type="ECO:0000256" key="12">
    <source>
        <dbReference type="PROSITE-ProRule" id="PRU00460"/>
    </source>
</evidence>
<dbReference type="GO" id="GO:0034446">
    <property type="term" value="P:substrate adhesion-dependent cell spreading"/>
    <property type="evidence" value="ECO:0007669"/>
    <property type="project" value="UniProtKB-ARBA"/>
</dbReference>
<dbReference type="FunFam" id="2.60.120.200:FF:000160">
    <property type="entry name" value="Laminin subunit alpha-3"/>
    <property type="match status" value="1"/>
</dbReference>
<keyword evidence="11 12" id="KW-0424">Laminin EGF-like domain</keyword>
<dbReference type="CDD" id="cd00055">
    <property type="entry name" value="EGF_Lam"/>
    <property type="match status" value="17"/>
</dbReference>
<dbReference type="FunFam" id="2.10.25.10:FF:000011">
    <property type="entry name" value="Cadherin EGF LAG seven-pass G-type receptor"/>
    <property type="match status" value="1"/>
</dbReference>
<dbReference type="PROSITE" id="PS50027">
    <property type="entry name" value="EGF_LAM_2"/>
    <property type="match status" value="12"/>
</dbReference>
<sequence>KIYCNCDVRGTLPGVCDKSSGQCLCREGYFGERCDQCLPGYHGYPDCKPCNCTEVGSVSTVCDASGKCPCLFNFAGRTCDQCIPGYYQYPECLACDCDARGAIGVSCDTEGKCQCKDNFDGNRCEKCKEGFYNFPSCEECNCDPAGVPASFTGCGDLPPGELCKCKDRVHGRICNECRPLYWNLQAANPEGCEGNGYECHIPGVMGGLGVCDTKTGQCVCKPSVTSRRCDTCKHGTYNLVENNLFGCNDCGCDIGGSVNNVCDKETGQCPCRPRINGRTCKEPLQTHYFPTLYQYQYEAENGRTPANTPVRYGFDEHIFRDYSWKGYAVFSQLQNEIIQDVYITKPSLYRMVLRYINPNPEPILGGITITPDNPNDVEQNFLVQFKPSREPVFTTVSGPSGSIPSPLVMNPGHWSVKVKNEKNFALDYFVLLPAAFYEATVLVDQVTTPCEVGNRGLCRHFRYPNLTRFDMVRGEGGYQIVNEERQHLDVITHSHLREVNRTHLPLLNKDQPEVYLDLRVSKPGRHVLLINYLTPVDTNSTTTVHIEARTTQPGRENKGRANLYPCPYTSLCRQAVTDKHGRVAVFRFDNNFINTMLKSENNSNIAIESIVAIPYHQWSIDYQQPKPACVRKDGKCIQALFLTPPDSKKVEFEIGNEQQLAKVLPKVYENNTGLVYLDNSDPMIDVSGKVPHPGPYVFVVHFYQPDHPVLKISILVHNGQFYEAKLPVQHCPSNSGCRSIVRQADGNTLFQLTENFVFTLKESSQKGVWLDYVLVIPAERYSENVLAEEPVDHTGTFIKECGQNHFFVNNFTEGFCRDAVFSLTSDYNNGALPCQCDFDGSLSFECEKFGGQCQCKPNVIGRRCEACKTGFYGFPDCRPCDCPSTALCETYTGECICPPRVTGERCNECEAYTYGFDPIIGCEECNCSPLGVAQGNLQCDLFNGSCQCKPNVVGRTCDRCVAGHYSFPYCEQCDCDLRGTTIDICDQYSAECYCKPNVEGSACDLCKEGTFNIQESNPDGCTKCFCSGRTTRCSNSQLYRAQVHDMKDWRLATGQVDKTVSIEDLETEPEILDSGRSIGVDISIEETQDKVVYFSAPPVYLGNKLTAYGGALNYTIFYTIGLGGGAVGHPDVILYSGDLYLVHSAIEQPPAITQYNASIEIVESNFKLPTGFTATREQLMQVLQKLQAVYIRATYWEESVTSRLGGVTLDIALEGYNPNSTKAMAVEQCQCPQPYTGLSCEDCAPGYYRSQTGPYGGYCVPCQCNGHSDVCDQVTGICYDCKHNTTGEHCEKCAVGYHGDATQGSPFDCLICACPLPIPSNNFATSCDLTHDGSRISCECIPGYYGARCESCAAGYYGRPEVPGEYCHPCECSGNINPEDPGSCDSVTGECLRCLNNTYGMACNLCAPGYYGDAIHLKDCQSCDCDKCGIRECDSHTGQCNCLDNVVGEKCDRCQAEHYGFKSCQGCSPCNCQLASESTQCDETTGQCRCRPGVTGLQCERCQPGFWDYTVSGCVSCGCNRNYSLGFGCNPSTGQCECLPGVIGEKCDHCPYRWVLKEDEGCFECDSCVHNLLDVTDSLKHRIDPVANEFETVAVSYFTHQRLAYINTTANQLAPQVKLLDPLSVNLQPITQELESLEPCGLYVGASYMLETAAPLPKEGLKVHTDALEVDDLVQKTVTAALQVVTEVSSLAFSLEVGASPQIDNALVEAQDILEHCSINFAQRKTEASLELEKSKDLLKKMKSYSLPVHNQSTAFEELRKKIHEFDDKLEDLNNHTVASINKANEAQSLNNANSNSKIMGTVDRVMNLTKEANNTLEEAKDLLKNASALLGESRYAFERLAQEYQVGQNGKDELNETLTSNQLDLFEVEQPVKKAKDHAETLEAKAKDLEELFKEANVSSERALDAANAYSNIDAAIQEALLAAVDANSAAENATEMSLGLDERTGQSEARSSALLQDARGTLDNAQLKLEPQLVRAKASVEQVKQMNGQADEGINRIDSALQRIPYESRADEARLAMEESDTADQIAQNALDGIRDILLELPGQVEQARKLPRDVEETNKEVAQAAPMCRCGIEHMTLLSEVQRGMGRGTLTVQVYEQCGYKLFSQLSNAPDGSSLSRDVANRMKVGVTFYPNTTLELRNPESMSQLATSTQVSLYFKTNKPNGFLLYLGNELGTHRKVRRVDSDDFLALVIENGYPVLIMDLGSGPETINSDKYVADDTWYQTVVDRFIIDVFLIIREEVGEGREKKHIAEKVLSGTRSIFNVDPEHSKLFVGGWPITFEIQDNVKYQSFEGQMEELVVGNTPVSLWNFVDSENNNHGAQERNKLVNLMPVTGYRFDGNGYNVVNGSSYRMRDRSSIKMKFKTASPDGLLFLTGKARTFLSIEMKDGYIVYQYNLGHGLLTMTTQIAYNDNRWHTVEAVRQQAAGALKMDDVQVFQDTAPGLGKELKKTDYFYIGGYPDPEQQPFRSVTNKGFEGCIDEVQIAGTLVDLSQNVGEFGVTPGCPVEFASSVAFDTSEPGYVRWPNGSAENFLQLSLKFKTVANSGLLFYGTDYKNESVVSVALVDGGLVMRSQGEELVTQPSTRYDDNQWHVITATHNGTVVQLDIDDFDTV</sequence>
<dbReference type="FunFam" id="2.10.25.10:FF:000051">
    <property type="entry name" value="Laminin subunit alpha 4"/>
    <property type="match status" value="1"/>
</dbReference>
<dbReference type="EMBL" id="JASPKZ010008339">
    <property type="protein sequence ID" value="KAJ9580421.1"/>
    <property type="molecule type" value="Genomic_DNA"/>
</dbReference>
<dbReference type="GO" id="GO:0005604">
    <property type="term" value="C:basement membrane"/>
    <property type="evidence" value="ECO:0007669"/>
    <property type="project" value="UniProtKB-SubCell"/>
</dbReference>
<dbReference type="GO" id="GO:0030334">
    <property type="term" value="P:regulation of cell migration"/>
    <property type="evidence" value="ECO:0007669"/>
    <property type="project" value="InterPro"/>
</dbReference>
<gene>
    <name evidence="17" type="ORF">L9F63_024397</name>
</gene>
<evidence type="ECO:0000256" key="13">
    <source>
        <dbReference type="SAM" id="Coils"/>
    </source>
</evidence>
<dbReference type="PROSITE" id="PS50025">
    <property type="entry name" value="LAM_G_DOMAIN"/>
    <property type="match status" value="3"/>
</dbReference>
<dbReference type="InterPro" id="IPR000742">
    <property type="entry name" value="EGF"/>
</dbReference>
<dbReference type="GO" id="GO:0048731">
    <property type="term" value="P:system development"/>
    <property type="evidence" value="ECO:0007669"/>
    <property type="project" value="UniProtKB-ARBA"/>
</dbReference>